<protein>
    <submittedName>
        <fullName evidence="2">Uncharacterized protein</fullName>
    </submittedName>
</protein>
<keyword evidence="1" id="KW-1185">Reference proteome</keyword>
<dbReference type="AlphaFoldDB" id="A0A914QGN1"/>
<evidence type="ECO:0000313" key="1">
    <source>
        <dbReference type="Proteomes" id="UP000887578"/>
    </source>
</evidence>
<accession>A0A914QGN1</accession>
<sequence length="310" mass="35958">MKFHVGIDPSRGEVSYYLEPNKKKTAFPEINVCKVTQNEIEKVQTIFDEIKLKINGNLGFLCIYLNPEYNQEARKKFIQCSLKCGFQNVEIINDKTIVYLESISQIKYKPLNGNIFWICMSFCLIDIWEIKNQKAIYIGEFKADSSKLNELQKVVNGSKLNKGPDIVIQYDEINKVNIGKISNDCEYFEIKLDRYWCSRLCLLKARTATGDRQLSHLYVSSFLSQKISLKIEDKEIAAFNVGQKLPIIFFTEIIKKPGDYVLKVESCRDYGNYNESDTFELPNYNEINLIFKIDTNEIFSVSFEKMPNVP</sequence>
<proteinExistence type="predicted"/>
<dbReference type="Proteomes" id="UP000887578">
    <property type="component" value="Unplaced"/>
</dbReference>
<dbReference type="WBParaSite" id="PDA_v2.g3115.t1">
    <property type="protein sequence ID" value="PDA_v2.g3115.t1"/>
    <property type="gene ID" value="PDA_v2.g3115"/>
</dbReference>
<reference evidence="2" key="1">
    <citation type="submission" date="2022-11" db="UniProtKB">
        <authorList>
            <consortium name="WormBaseParasite"/>
        </authorList>
    </citation>
    <scope>IDENTIFICATION</scope>
</reference>
<name>A0A914QGN1_9BILA</name>
<evidence type="ECO:0000313" key="2">
    <source>
        <dbReference type="WBParaSite" id="PDA_v2.g3115.t1"/>
    </source>
</evidence>
<organism evidence="1 2">
    <name type="scientific">Panagrolaimus davidi</name>
    <dbReference type="NCBI Taxonomy" id="227884"/>
    <lineage>
        <taxon>Eukaryota</taxon>
        <taxon>Metazoa</taxon>
        <taxon>Ecdysozoa</taxon>
        <taxon>Nematoda</taxon>
        <taxon>Chromadorea</taxon>
        <taxon>Rhabditida</taxon>
        <taxon>Tylenchina</taxon>
        <taxon>Panagrolaimomorpha</taxon>
        <taxon>Panagrolaimoidea</taxon>
        <taxon>Panagrolaimidae</taxon>
        <taxon>Panagrolaimus</taxon>
    </lineage>
</organism>